<protein>
    <recommendedName>
        <fullName evidence="3">Ricin B lectin domain-containing protein</fullName>
    </recommendedName>
</protein>
<dbReference type="CDD" id="cd23431">
    <property type="entry name" value="beta-trefoil_Ricin_AtEULS3-like"/>
    <property type="match status" value="2"/>
</dbReference>
<evidence type="ECO:0008006" key="3">
    <source>
        <dbReference type="Google" id="ProtNLM"/>
    </source>
</evidence>
<gene>
    <name evidence="1" type="ORF">SELMODRAFT_270761</name>
</gene>
<proteinExistence type="predicted"/>
<dbReference type="EMBL" id="GL377577">
    <property type="protein sequence ID" value="EFJ29298.1"/>
    <property type="molecule type" value="Genomic_DNA"/>
</dbReference>
<dbReference type="KEGG" id="smo:SELMODRAFT_270761"/>
<dbReference type="Gramene" id="EFJ29298">
    <property type="protein sequence ID" value="EFJ29298"/>
    <property type="gene ID" value="SELMODRAFT_270761"/>
</dbReference>
<evidence type="ECO:0000313" key="2">
    <source>
        <dbReference type="Proteomes" id="UP000001514"/>
    </source>
</evidence>
<keyword evidence="2" id="KW-1185">Reference proteome</keyword>
<dbReference type="InterPro" id="IPR040249">
    <property type="entry name" value="Ricin_B-like_lectin_EULS3-like"/>
</dbReference>
<dbReference type="PANTHER" id="PTHR31257:SF21">
    <property type="entry name" value="OS07G0683600 PROTEIN"/>
    <property type="match status" value="1"/>
</dbReference>
<dbReference type="InterPro" id="IPR035992">
    <property type="entry name" value="Ricin_B-like_lectins"/>
</dbReference>
<reference evidence="1 2" key="1">
    <citation type="journal article" date="2011" name="Science">
        <title>The Selaginella genome identifies genetic changes associated with the evolution of vascular plants.</title>
        <authorList>
            <person name="Banks J.A."/>
            <person name="Nishiyama T."/>
            <person name="Hasebe M."/>
            <person name="Bowman J.L."/>
            <person name="Gribskov M."/>
            <person name="dePamphilis C."/>
            <person name="Albert V.A."/>
            <person name="Aono N."/>
            <person name="Aoyama T."/>
            <person name="Ambrose B.A."/>
            <person name="Ashton N.W."/>
            <person name="Axtell M.J."/>
            <person name="Barker E."/>
            <person name="Barker M.S."/>
            <person name="Bennetzen J.L."/>
            <person name="Bonawitz N.D."/>
            <person name="Chapple C."/>
            <person name="Cheng C."/>
            <person name="Correa L.G."/>
            <person name="Dacre M."/>
            <person name="DeBarry J."/>
            <person name="Dreyer I."/>
            <person name="Elias M."/>
            <person name="Engstrom E.M."/>
            <person name="Estelle M."/>
            <person name="Feng L."/>
            <person name="Finet C."/>
            <person name="Floyd S.K."/>
            <person name="Frommer W.B."/>
            <person name="Fujita T."/>
            <person name="Gramzow L."/>
            <person name="Gutensohn M."/>
            <person name="Harholt J."/>
            <person name="Hattori M."/>
            <person name="Heyl A."/>
            <person name="Hirai T."/>
            <person name="Hiwatashi Y."/>
            <person name="Ishikawa M."/>
            <person name="Iwata M."/>
            <person name="Karol K.G."/>
            <person name="Koehler B."/>
            <person name="Kolukisaoglu U."/>
            <person name="Kubo M."/>
            <person name="Kurata T."/>
            <person name="Lalonde S."/>
            <person name="Li K."/>
            <person name="Li Y."/>
            <person name="Litt A."/>
            <person name="Lyons E."/>
            <person name="Manning G."/>
            <person name="Maruyama T."/>
            <person name="Michael T.P."/>
            <person name="Mikami K."/>
            <person name="Miyazaki S."/>
            <person name="Morinaga S."/>
            <person name="Murata T."/>
            <person name="Mueller-Roeber B."/>
            <person name="Nelson D.R."/>
            <person name="Obara M."/>
            <person name="Oguri Y."/>
            <person name="Olmstead R.G."/>
            <person name="Onodera N."/>
            <person name="Petersen B.L."/>
            <person name="Pils B."/>
            <person name="Prigge M."/>
            <person name="Rensing S.A."/>
            <person name="Riano-Pachon D.M."/>
            <person name="Roberts A.W."/>
            <person name="Sato Y."/>
            <person name="Scheller H.V."/>
            <person name="Schulz B."/>
            <person name="Schulz C."/>
            <person name="Shakirov E.V."/>
            <person name="Shibagaki N."/>
            <person name="Shinohara N."/>
            <person name="Shippen D.E."/>
            <person name="Soerensen I."/>
            <person name="Sotooka R."/>
            <person name="Sugimoto N."/>
            <person name="Sugita M."/>
            <person name="Sumikawa N."/>
            <person name="Tanurdzic M."/>
            <person name="Theissen G."/>
            <person name="Ulvskov P."/>
            <person name="Wakazuki S."/>
            <person name="Weng J.K."/>
            <person name="Willats W.W."/>
            <person name="Wipf D."/>
            <person name="Wolf P.G."/>
            <person name="Yang L."/>
            <person name="Zimmer A.D."/>
            <person name="Zhu Q."/>
            <person name="Mitros T."/>
            <person name="Hellsten U."/>
            <person name="Loque D."/>
            <person name="Otillar R."/>
            <person name="Salamov A."/>
            <person name="Schmutz J."/>
            <person name="Shapiro H."/>
            <person name="Lindquist E."/>
            <person name="Lucas S."/>
            <person name="Rokhsar D."/>
            <person name="Grigoriev I.V."/>
        </authorList>
    </citation>
    <scope>NUCLEOTIDE SEQUENCE [LARGE SCALE GENOMIC DNA]</scope>
</reference>
<evidence type="ECO:0000313" key="1">
    <source>
        <dbReference type="EMBL" id="EFJ29298.1"/>
    </source>
</evidence>
<dbReference type="OMA" id="TKAETHC"/>
<sequence>MPQGQFVKIQCKADSAYNLAARTDGVVMAPADESDPRQQWYKDESWEHVKDAKGSASFALINRATGQALTHPGGLDTQVTMSDYFGDSEDKSTLWTLSQDVCGGWNALRPYYDTSLNLSTNHWDKKHGGLTDGTDVLITKWKEYDNQCWKLVPTRDSTGGADHFHRVLRTESRVVDRSLHHLPKYSLVTKAGEGYSVSARGDGVVLAPSDPSDGRQQWIKDDWWGSKLLDSLGQPAFVMLNVATQHALSHAPGEGQQVSLAKFVPNLLNQDILWTKQEVGHGWFAVRPANNVKLTMDAFRADKKHGGPSDGTKVVVFKWSDQENQHWKFTE</sequence>
<dbReference type="SUPFAM" id="SSF50370">
    <property type="entry name" value="Ricin B-like lectins"/>
    <property type="match status" value="2"/>
</dbReference>
<name>D8RDR6_SELML</name>
<dbReference type="PANTHER" id="PTHR31257">
    <property type="entry name" value="RICIN B-LIKE LECTIN EULS3"/>
    <property type="match status" value="1"/>
</dbReference>
<dbReference type="eggNOG" id="ENOG502QTCR">
    <property type="taxonomic scope" value="Eukaryota"/>
</dbReference>
<dbReference type="OrthoDB" id="7769065at2759"/>
<dbReference type="InParanoid" id="D8RDR6"/>
<dbReference type="HOGENOM" id="CLU_039568_0_0_1"/>
<accession>D8RDR6</accession>
<dbReference type="Proteomes" id="UP000001514">
    <property type="component" value="Unassembled WGS sequence"/>
</dbReference>
<dbReference type="Gene3D" id="2.80.10.50">
    <property type="match status" value="2"/>
</dbReference>
<dbReference type="AlphaFoldDB" id="D8RDR6"/>
<organism evidence="2">
    <name type="scientific">Selaginella moellendorffii</name>
    <name type="common">Spikemoss</name>
    <dbReference type="NCBI Taxonomy" id="88036"/>
    <lineage>
        <taxon>Eukaryota</taxon>
        <taxon>Viridiplantae</taxon>
        <taxon>Streptophyta</taxon>
        <taxon>Embryophyta</taxon>
        <taxon>Tracheophyta</taxon>
        <taxon>Lycopodiopsida</taxon>
        <taxon>Selaginellales</taxon>
        <taxon>Selaginellaceae</taxon>
        <taxon>Selaginella</taxon>
    </lineage>
</organism>